<dbReference type="InterPro" id="IPR015424">
    <property type="entry name" value="PyrdxlP-dep_Trfase"/>
</dbReference>
<evidence type="ECO:0000256" key="7">
    <source>
        <dbReference type="RuleBase" id="RU004504"/>
    </source>
</evidence>
<dbReference type="AlphaFoldDB" id="H1LJS3"/>
<sequence>MIYFDNSATTKVLPEVLDTYNKVSERVWGNPSSLHNFGEQAFNLLEQSRKQIANLLHVHSDEIYFTSGGTEGDNWVIKGTAIAKREFGKHIITTSVEHAAVHNSMEQLKQLGYEITYLPVDDEGRISVADLKQAIRPDTILVSIMAINNEIGTIEPIQEAGELLKNYPKIHFHIDAVQGLAKGIQEMIFNDRVDFVAFSGHKFHAPRGTGFIYGRRGRRIAPLMNGGGQEKNQRSGTENLPGIAAMAKAIRLVLEKEPAAIKREREIKQLISDHISKFEKVVIFSKNDDRFAPHILCFAIKGVRGETIVHAFEKYHIYISTTSACSSKSHAESGTLNAMKVPENIATSAVRISLGDQNTLDEAKQFVDVFDQLYEEFDKLS</sequence>
<name>H1LJS3_9LACO</name>
<keyword evidence="9" id="KW-0808">Transferase</keyword>
<dbReference type="GO" id="GO:0008483">
    <property type="term" value="F:transaminase activity"/>
    <property type="evidence" value="ECO:0007669"/>
    <property type="project" value="UniProtKB-KW"/>
</dbReference>
<dbReference type="InterPro" id="IPR015422">
    <property type="entry name" value="PyrdxlP-dep_Trfase_small"/>
</dbReference>
<feature type="domain" description="Aminotransferase class V" evidence="8">
    <location>
        <begin position="2"/>
        <end position="366"/>
    </location>
</feature>
<dbReference type="PANTHER" id="PTHR11601:SF50">
    <property type="entry name" value="CYSTEINE DESULFURASE ISCS 2-RELATED"/>
    <property type="match status" value="1"/>
</dbReference>
<dbReference type="STRING" id="797516.HMPREF9104_02859"/>
<evidence type="ECO:0000313" key="10">
    <source>
        <dbReference type="Proteomes" id="UP000005025"/>
    </source>
</evidence>
<evidence type="ECO:0000256" key="5">
    <source>
        <dbReference type="ARBA" id="ARBA00023004"/>
    </source>
</evidence>
<organism evidence="9 10">
    <name type="scientific">Lentilactobacillus kisonensis F0435</name>
    <dbReference type="NCBI Taxonomy" id="797516"/>
    <lineage>
        <taxon>Bacteria</taxon>
        <taxon>Bacillati</taxon>
        <taxon>Bacillota</taxon>
        <taxon>Bacilli</taxon>
        <taxon>Lactobacillales</taxon>
        <taxon>Lactobacillaceae</taxon>
        <taxon>Lentilactobacillus</taxon>
    </lineage>
</organism>
<dbReference type="InterPro" id="IPR000192">
    <property type="entry name" value="Aminotrans_V_dom"/>
</dbReference>
<proteinExistence type="inferred from homology"/>
<evidence type="ECO:0000256" key="4">
    <source>
        <dbReference type="ARBA" id="ARBA00022898"/>
    </source>
</evidence>
<dbReference type="GO" id="GO:0051536">
    <property type="term" value="F:iron-sulfur cluster binding"/>
    <property type="evidence" value="ECO:0007669"/>
    <property type="project" value="UniProtKB-KW"/>
</dbReference>
<keyword evidence="6" id="KW-0411">Iron-sulfur</keyword>
<dbReference type="PATRIC" id="fig|797516.3.peg.2575"/>
<protein>
    <submittedName>
        <fullName evidence="9">Aminotransferase, class V</fullName>
    </submittedName>
</protein>
<dbReference type="Proteomes" id="UP000005025">
    <property type="component" value="Unassembled WGS sequence"/>
</dbReference>
<dbReference type="SUPFAM" id="SSF53383">
    <property type="entry name" value="PLP-dependent transferases"/>
    <property type="match status" value="1"/>
</dbReference>
<dbReference type="OrthoDB" id="9808002at2"/>
<dbReference type="Pfam" id="PF00266">
    <property type="entry name" value="Aminotran_5"/>
    <property type="match status" value="1"/>
</dbReference>
<dbReference type="PANTHER" id="PTHR11601">
    <property type="entry name" value="CYSTEINE DESULFURYLASE FAMILY MEMBER"/>
    <property type="match status" value="1"/>
</dbReference>
<dbReference type="Gene3D" id="3.90.1150.10">
    <property type="entry name" value="Aspartate Aminotransferase, domain 1"/>
    <property type="match status" value="1"/>
</dbReference>
<dbReference type="HOGENOM" id="CLU_003433_0_0_9"/>
<evidence type="ECO:0000313" key="9">
    <source>
        <dbReference type="EMBL" id="EHO48285.1"/>
    </source>
</evidence>
<keyword evidence="9" id="KW-0032">Aminotransferase</keyword>
<keyword evidence="3" id="KW-0479">Metal-binding</keyword>
<evidence type="ECO:0000256" key="6">
    <source>
        <dbReference type="ARBA" id="ARBA00023014"/>
    </source>
</evidence>
<comment type="caution">
    <text evidence="9">The sequence shown here is derived from an EMBL/GenBank/DDBJ whole genome shotgun (WGS) entry which is preliminary data.</text>
</comment>
<dbReference type="Gene3D" id="1.10.260.50">
    <property type="match status" value="1"/>
</dbReference>
<dbReference type="InterPro" id="IPR015421">
    <property type="entry name" value="PyrdxlP-dep_Trfase_major"/>
</dbReference>
<gene>
    <name evidence="9" type="ORF">HMPREF9104_02859</name>
</gene>
<dbReference type="NCBIfam" id="NF002806">
    <property type="entry name" value="PRK02948.1"/>
    <property type="match status" value="1"/>
</dbReference>
<comment type="cofactor">
    <cofactor evidence="1 7">
        <name>pyridoxal 5'-phosphate</name>
        <dbReference type="ChEBI" id="CHEBI:597326"/>
    </cofactor>
</comment>
<dbReference type="PROSITE" id="PS00595">
    <property type="entry name" value="AA_TRANSFER_CLASS_5"/>
    <property type="match status" value="1"/>
</dbReference>
<accession>H1LJS3</accession>
<dbReference type="Gene3D" id="3.40.640.10">
    <property type="entry name" value="Type I PLP-dependent aspartate aminotransferase-like (Major domain)"/>
    <property type="match status" value="1"/>
</dbReference>
<keyword evidence="5" id="KW-0408">Iron</keyword>
<dbReference type="InterPro" id="IPR020578">
    <property type="entry name" value="Aminotrans_V_PyrdxlP_BS"/>
</dbReference>
<evidence type="ECO:0000259" key="8">
    <source>
        <dbReference type="Pfam" id="PF00266"/>
    </source>
</evidence>
<dbReference type="EMBL" id="AGRJ01000238">
    <property type="protein sequence ID" value="EHO48285.1"/>
    <property type="molecule type" value="Genomic_DNA"/>
</dbReference>
<keyword evidence="4" id="KW-0663">Pyridoxal phosphate</keyword>
<evidence type="ECO:0000256" key="1">
    <source>
        <dbReference type="ARBA" id="ARBA00001933"/>
    </source>
</evidence>
<dbReference type="GO" id="GO:0046872">
    <property type="term" value="F:metal ion binding"/>
    <property type="evidence" value="ECO:0007669"/>
    <property type="project" value="UniProtKB-KW"/>
</dbReference>
<evidence type="ECO:0000256" key="3">
    <source>
        <dbReference type="ARBA" id="ARBA00022723"/>
    </source>
</evidence>
<dbReference type="InterPro" id="IPR016454">
    <property type="entry name" value="Cysteine_dSase"/>
</dbReference>
<dbReference type="RefSeq" id="WP_008858009.1">
    <property type="nucleotide sequence ID" value="NZ_JH591054.1"/>
</dbReference>
<comment type="similarity">
    <text evidence="2">Belongs to the class-V pyridoxal-phosphate-dependent aminotransferase family. NifS/IscS subfamily.</text>
</comment>
<evidence type="ECO:0000256" key="2">
    <source>
        <dbReference type="ARBA" id="ARBA00006490"/>
    </source>
</evidence>
<reference evidence="9 10" key="1">
    <citation type="submission" date="2011-09" db="EMBL/GenBank/DDBJ databases">
        <authorList>
            <person name="Weinstock G."/>
            <person name="Sodergren E."/>
            <person name="Clifton S."/>
            <person name="Fulton L."/>
            <person name="Fulton B."/>
            <person name="Courtney L."/>
            <person name="Fronick C."/>
            <person name="Harrison M."/>
            <person name="Strong C."/>
            <person name="Farmer C."/>
            <person name="Delahaunty K."/>
            <person name="Markovic C."/>
            <person name="Hall O."/>
            <person name="Minx P."/>
            <person name="Tomlinson C."/>
            <person name="Mitreva M."/>
            <person name="Hou S."/>
            <person name="Chen J."/>
            <person name="Wollam A."/>
            <person name="Pepin K.H."/>
            <person name="Johnson M."/>
            <person name="Bhonagiri V."/>
            <person name="Zhang X."/>
            <person name="Suruliraj S."/>
            <person name="Warren W."/>
            <person name="Chinwalla A."/>
            <person name="Mardis E.R."/>
            <person name="Wilson R.K."/>
        </authorList>
    </citation>
    <scope>NUCLEOTIDE SEQUENCE [LARGE SCALE GENOMIC DNA]</scope>
    <source>
        <strain evidence="9 10">F0435</strain>
    </source>
</reference>
<dbReference type="PIRSF" id="PIRSF005572">
    <property type="entry name" value="NifS"/>
    <property type="match status" value="1"/>
</dbReference>